<dbReference type="PANTHER" id="PTHR14191:SF3">
    <property type="entry name" value="NA(+)_H(+) EXCHANGE REGULATORY COFACTOR-LIKE PROTEIN NRFL-1"/>
    <property type="match status" value="1"/>
</dbReference>
<feature type="domain" description="EBP50 C-terminal" evidence="3">
    <location>
        <begin position="52"/>
        <end position="130"/>
    </location>
</feature>
<dbReference type="AlphaFoldDB" id="A0A4Z2EFV3"/>
<evidence type="ECO:0000313" key="4">
    <source>
        <dbReference type="EMBL" id="TNN27756.1"/>
    </source>
</evidence>
<evidence type="ECO:0000256" key="1">
    <source>
        <dbReference type="ARBA" id="ARBA00022737"/>
    </source>
</evidence>
<feature type="compositionally biased region" description="Low complexity" evidence="2">
    <location>
        <begin position="55"/>
        <end position="69"/>
    </location>
</feature>
<dbReference type="GO" id="GO:0005102">
    <property type="term" value="F:signaling receptor binding"/>
    <property type="evidence" value="ECO:0007669"/>
    <property type="project" value="TreeGrafter"/>
</dbReference>
<dbReference type="GO" id="GO:0072659">
    <property type="term" value="P:protein localization to plasma membrane"/>
    <property type="evidence" value="ECO:0007669"/>
    <property type="project" value="TreeGrafter"/>
</dbReference>
<dbReference type="InterPro" id="IPR015098">
    <property type="entry name" value="EBP50_C"/>
</dbReference>
<feature type="compositionally biased region" description="Basic and acidic residues" evidence="2">
    <location>
        <begin position="113"/>
        <end position="130"/>
    </location>
</feature>
<dbReference type="EMBL" id="SRLO01007787">
    <property type="protein sequence ID" value="TNN27756.1"/>
    <property type="molecule type" value="Genomic_DNA"/>
</dbReference>
<dbReference type="OrthoDB" id="10007415at2759"/>
<dbReference type="Gene3D" id="2.30.42.10">
    <property type="match status" value="1"/>
</dbReference>
<dbReference type="InterPro" id="IPR051067">
    <property type="entry name" value="NHER"/>
</dbReference>
<feature type="compositionally biased region" description="Basic and acidic residues" evidence="2">
    <location>
        <begin position="44"/>
        <end position="53"/>
    </location>
</feature>
<dbReference type="GO" id="GO:0043495">
    <property type="term" value="F:protein-membrane adaptor activity"/>
    <property type="evidence" value="ECO:0007669"/>
    <property type="project" value="TreeGrafter"/>
</dbReference>
<comment type="caution">
    <text evidence="4">The sequence shown here is derived from an EMBL/GenBank/DDBJ whole genome shotgun (WGS) entry which is preliminary data.</text>
</comment>
<dbReference type="PANTHER" id="PTHR14191">
    <property type="entry name" value="PDZ DOMAIN CONTAINING PROTEIN"/>
    <property type="match status" value="1"/>
</dbReference>
<keyword evidence="5" id="KW-1185">Reference proteome</keyword>
<keyword evidence="1" id="KW-0677">Repeat</keyword>
<gene>
    <name evidence="4" type="primary">SLC9A3R1_1</name>
    <name evidence="4" type="ORF">EYF80_062098</name>
</gene>
<dbReference type="Pfam" id="PF09007">
    <property type="entry name" value="EBP50_C"/>
    <property type="match status" value="1"/>
</dbReference>
<evidence type="ECO:0000259" key="3">
    <source>
        <dbReference type="Pfam" id="PF09007"/>
    </source>
</evidence>
<accession>A0A4Z2EFV3</accession>
<dbReference type="InterPro" id="IPR036034">
    <property type="entry name" value="PDZ_sf"/>
</dbReference>
<protein>
    <submittedName>
        <fullName evidence="4">Na(+)/H(+) exchange regulatory cofactor NHE-RF1</fullName>
    </submittedName>
</protein>
<sequence>MSVIGMQHTEVVAAIKAGGDETALLLVDEEADDFFQRCNVVPTEHHAPAELKPKASVSSSASSASSTSSLPKATRSSPPAEVEAPPPLAAGGLSLGMTLAQARDRARQKREAKKAPTMDWGKRNELFGNL</sequence>
<evidence type="ECO:0000313" key="5">
    <source>
        <dbReference type="Proteomes" id="UP000314294"/>
    </source>
</evidence>
<proteinExistence type="predicted"/>
<feature type="region of interest" description="Disordered" evidence="2">
    <location>
        <begin position="44"/>
        <end position="130"/>
    </location>
</feature>
<evidence type="ECO:0000256" key="2">
    <source>
        <dbReference type="SAM" id="MobiDB-lite"/>
    </source>
</evidence>
<name>A0A4Z2EFV3_9TELE</name>
<reference evidence="4 5" key="1">
    <citation type="submission" date="2019-03" db="EMBL/GenBank/DDBJ databases">
        <title>First draft genome of Liparis tanakae, snailfish: a comprehensive survey of snailfish specific genes.</title>
        <authorList>
            <person name="Kim W."/>
            <person name="Song I."/>
            <person name="Jeong J.-H."/>
            <person name="Kim D."/>
            <person name="Kim S."/>
            <person name="Ryu S."/>
            <person name="Song J.Y."/>
            <person name="Lee S.K."/>
        </authorList>
    </citation>
    <scope>NUCLEOTIDE SEQUENCE [LARGE SCALE GENOMIC DNA]</scope>
    <source>
        <tissue evidence="4">Muscle</tissue>
    </source>
</reference>
<dbReference type="GO" id="GO:0016324">
    <property type="term" value="C:apical plasma membrane"/>
    <property type="evidence" value="ECO:0007669"/>
    <property type="project" value="TreeGrafter"/>
</dbReference>
<organism evidence="4 5">
    <name type="scientific">Liparis tanakae</name>
    <name type="common">Tanaka's snailfish</name>
    <dbReference type="NCBI Taxonomy" id="230148"/>
    <lineage>
        <taxon>Eukaryota</taxon>
        <taxon>Metazoa</taxon>
        <taxon>Chordata</taxon>
        <taxon>Craniata</taxon>
        <taxon>Vertebrata</taxon>
        <taxon>Euteleostomi</taxon>
        <taxon>Actinopterygii</taxon>
        <taxon>Neopterygii</taxon>
        <taxon>Teleostei</taxon>
        <taxon>Neoteleostei</taxon>
        <taxon>Acanthomorphata</taxon>
        <taxon>Eupercaria</taxon>
        <taxon>Perciformes</taxon>
        <taxon>Cottioidei</taxon>
        <taxon>Cottales</taxon>
        <taxon>Liparidae</taxon>
        <taxon>Liparis</taxon>
    </lineage>
</organism>
<dbReference type="Proteomes" id="UP000314294">
    <property type="component" value="Unassembled WGS sequence"/>
</dbReference>
<feature type="compositionally biased region" description="Low complexity" evidence="2">
    <location>
        <begin position="76"/>
        <end position="96"/>
    </location>
</feature>